<dbReference type="HAMAP" id="MF_01393">
    <property type="entry name" value="ATP_synth_a_bact"/>
    <property type="match status" value="1"/>
</dbReference>
<feature type="transmembrane region" description="Helical" evidence="12">
    <location>
        <begin position="73"/>
        <end position="97"/>
    </location>
</feature>
<keyword evidence="8" id="KW-0406">Ion transport</keyword>
<proteinExistence type="inferred from homology"/>
<comment type="subcellular location">
    <subcellularLocation>
        <location evidence="1">Membrane</location>
        <topology evidence="1">Multi-pass membrane protein</topology>
    </subcellularLocation>
    <subcellularLocation>
        <location evidence="11">Mitochondrion inner membrane</location>
        <topology evidence="11">Multi-pass membrane protein</topology>
    </subcellularLocation>
</comment>
<dbReference type="RefSeq" id="YP_009298772.1">
    <property type="nucleotide sequence ID" value="NC_031192.1"/>
</dbReference>
<dbReference type="CDD" id="cd00310">
    <property type="entry name" value="ATP-synt_Fo_a_6"/>
    <property type="match status" value="1"/>
</dbReference>
<dbReference type="InterPro" id="IPR000568">
    <property type="entry name" value="ATP_synth_F0_asu"/>
</dbReference>
<evidence type="ECO:0000256" key="4">
    <source>
        <dbReference type="ARBA" id="ARBA00022547"/>
    </source>
</evidence>
<dbReference type="NCBIfam" id="TIGR01131">
    <property type="entry name" value="ATP_synt_6_or_A"/>
    <property type="match status" value="1"/>
</dbReference>
<feature type="transmembrane region" description="Helical" evidence="12">
    <location>
        <begin position="12"/>
        <end position="35"/>
    </location>
</feature>
<dbReference type="PRINTS" id="PR00123">
    <property type="entry name" value="ATPASEA"/>
</dbReference>
<dbReference type="AlphaFoldDB" id="A0A1C9ZW81"/>
<dbReference type="PANTHER" id="PTHR11410">
    <property type="entry name" value="ATP SYNTHASE SUBUNIT A"/>
    <property type="match status" value="1"/>
</dbReference>
<feature type="transmembrane region" description="Helical" evidence="12">
    <location>
        <begin position="104"/>
        <end position="123"/>
    </location>
</feature>
<dbReference type="EMBL" id="LC133169">
    <property type="protein sequence ID" value="BAV58184.1"/>
    <property type="molecule type" value="Genomic_DNA"/>
</dbReference>
<keyword evidence="5 12" id="KW-0812">Transmembrane</keyword>
<feature type="transmembrane region" description="Helical" evidence="12">
    <location>
        <begin position="161"/>
        <end position="184"/>
    </location>
</feature>
<keyword evidence="6" id="KW-0375">Hydrogen ion transport</keyword>
<dbReference type="InterPro" id="IPR045083">
    <property type="entry name" value="ATP_synth_F0_asu_bact/mt"/>
</dbReference>
<evidence type="ECO:0000256" key="12">
    <source>
        <dbReference type="SAM" id="Phobius"/>
    </source>
</evidence>
<dbReference type="GO" id="GO:0046933">
    <property type="term" value="F:proton-transporting ATP synthase activity, rotational mechanism"/>
    <property type="evidence" value="ECO:0007669"/>
    <property type="project" value="TreeGrafter"/>
</dbReference>
<evidence type="ECO:0000256" key="5">
    <source>
        <dbReference type="ARBA" id="ARBA00022692"/>
    </source>
</evidence>
<dbReference type="Pfam" id="PF00119">
    <property type="entry name" value="ATP-synt_A"/>
    <property type="match status" value="1"/>
</dbReference>
<name>A0A1C9ZW81_9METZ</name>
<dbReference type="GO" id="GO:0005743">
    <property type="term" value="C:mitochondrial inner membrane"/>
    <property type="evidence" value="ECO:0007669"/>
    <property type="project" value="UniProtKB-SubCell"/>
</dbReference>
<keyword evidence="13" id="KW-0496">Mitochondrion</keyword>
<evidence type="ECO:0000256" key="7">
    <source>
        <dbReference type="ARBA" id="ARBA00022989"/>
    </source>
</evidence>
<sequence>MVVSFFDQFNIIVVLGVSNFSIMLVLIIMMFLIFFEGMGRGLIYCKRVVGFRWLLASVRGMVIDSFGGGGEKYYPFIVSLFVFLLIINIWGLCPYILTPTAHVGLTVGFSFTIIVAVTIRGALKFGWGFLSMFMPMGAPMALSLGLVIIESVSYLIRIISLGVRLAANITAGHLLLAIISGFVWEMVMNEWLFLGLGCSLILILVVALEVGVALIQAYVFCLLTIIYFKDAYELH</sequence>
<dbReference type="GeneID" id="29061248"/>
<evidence type="ECO:0000256" key="9">
    <source>
        <dbReference type="ARBA" id="ARBA00023136"/>
    </source>
</evidence>
<keyword evidence="3" id="KW-0813">Transport</keyword>
<keyword evidence="10" id="KW-0066">ATP synthesis</keyword>
<evidence type="ECO:0000256" key="2">
    <source>
        <dbReference type="ARBA" id="ARBA00006810"/>
    </source>
</evidence>
<geneLocation type="mitochondrion" evidence="13"/>
<evidence type="ECO:0000256" key="11">
    <source>
        <dbReference type="RuleBase" id="RU004450"/>
    </source>
</evidence>
<evidence type="ECO:0000256" key="3">
    <source>
        <dbReference type="ARBA" id="ARBA00022448"/>
    </source>
</evidence>
<evidence type="ECO:0000256" key="8">
    <source>
        <dbReference type="ARBA" id="ARBA00023065"/>
    </source>
</evidence>
<reference evidence="13" key="1">
    <citation type="submission" date="2016-03" db="EMBL/GenBank/DDBJ databases">
        <title>Complete mitochondrial genome of Cacospongia mycofijiensis (Dictyoceratida: Demospongiae).</title>
        <authorList>
            <person name="Aoyama H."/>
            <person name="Saitoh S."/>
            <person name="Paku S."/>
            <person name="Shinzato N."/>
        </authorList>
    </citation>
    <scope>NUCLEOTIDE SEQUENCE</scope>
    <source>
        <strain evidence="13">IE_140609_001</strain>
    </source>
</reference>
<protein>
    <recommendedName>
        <fullName evidence="11">ATP synthase subunit a</fullName>
    </recommendedName>
</protein>
<evidence type="ECO:0000256" key="10">
    <source>
        <dbReference type="ARBA" id="ARBA00023310"/>
    </source>
</evidence>
<dbReference type="InterPro" id="IPR023011">
    <property type="entry name" value="ATP_synth_F0_asu_AS"/>
</dbReference>
<keyword evidence="4" id="KW-0138">CF(0)</keyword>
<dbReference type="Gene3D" id="1.20.120.220">
    <property type="entry name" value="ATP synthase, F0 complex, subunit A"/>
    <property type="match status" value="1"/>
</dbReference>
<gene>
    <name evidence="13" type="primary">ATP6</name>
</gene>
<evidence type="ECO:0000256" key="6">
    <source>
        <dbReference type="ARBA" id="ARBA00022781"/>
    </source>
</evidence>
<evidence type="ECO:0000256" key="1">
    <source>
        <dbReference type="ARBA" id="ARBA00004141"/>
    </source>
</evidence>
<feature type="transmembrane region" description="Helical" evidence="12">
    <location>
        <begin position="200"/>
        <end position="228"/>
    </location>
</feature>
<dbReference type="InterPro" id="IPR035908">
    <property type="entry name" value="F0_ATP_A_sf"/>
</dbReference>
<dbReference type="PANTHER" id="PTHR11410:SF0">
    <property type="entry name" value="ATP SYNTHASE SUBUNIT A"/>
    <property type="match status" value="1"/>
</dbReference>
<dbReference type="SUPFAM" id="SSF81336">
    <property type="entry name" value="F1F0 ATP synthase subunit A"/>
    <property type="match status" value="1"/>
</dbReference>
<dbReference type="GO" id="GO:0045259">
    <property type="term" value="C:proton-transporting ATP synthase complex"/>
    <property type="evidence" value="ECO:0007669"/>
    <property type="project" value="UniProtKB-KW"/>
</dbReference>
<dbReference type="PROSITE" id="PS00449">
    <property type="entry name" value="ATPASE_A"/>
    <property type="match status" value="1"/>
</dbReference>
<organism evidence="13">
    <name type="scientific">Cacospongia mycofijiensis</name>
    <dbReference type="NCBI Taxonomy" id="1162744"/>
    <lineage>
        <taxon>Eukaryota</taxon>
        <taxon>Metazoa</taxon>
        <taxon>Porifera</taxon>
        <taxon>Demospongiae</taxon>
        <taxon>Keratosa</taxon>
        <taxon>Dictyoceratida</taxon>
        <taxon>Thorectidae</taxon>
        <taxon>Thorectinae</taxon>
        <taxon>Cacospongia</taxon>
    </lineage>
</organism>
<comment type="similarity">
    <text evidence="2">Belongs to the ATPase A chain family.</text>
</comment>
<evidence type="ECO:0000313" key="13">
    <source>
        <dbReference type="EMBL" id="BAV58184.1"/>
    </source>
</evidence>
<accession>A0A1C9ZW81</accession>
<keyword evidence="7 12" id="KW-1133">Transmembrane helix</keyword>
<keyword evidence="9 12" id="KW-0472">Membrane</keyword>
<feature type="transmembrane region" description="Helical" evidence="12">
    <location>
        <begin position="129"/>
        <end position="149"/>
    </location>
</feature>